<evidence type="ECO:0000256" key="3">
    <source>
        <dbReference type="ARBA" id="ARBA00023239"/>
    </source>
</evidence>
<dbReference type="GO" id="GO:0046872">
    <property type="term" value="F:metal ion binding"/>
    <property type="evidence" value="ECO:0007669"/>
    <property type="project" value="UniProtKB-KW"/>
</dbReference>
<reference evidence="6" key="1">
    <citation type="submission" date="2016-10" db="EMBL/GenBank/DDBJ databases">
        <authorList>
            <person name="Varghese N."/>
            <person name="Submissions S."/>
        </authorList>
    </citation>
    <scope>NUCLEOTIDE SEQUENCE [LARGE SCALE GENOMIC DNA]</scope>
    <source>
        <strain evidence="6">DSM 13078</strain>
    </source>
</reference>
<feature type="domain" description="HpcH/HpaI aldolase/citrate lyase" evidence="4">
    <location>
        <begin position="15"/>
        <end position="238"/>
    </location>
</feature>
<keyword evidence="6" id="KW-1185">Reference proteome</keyword>
<evidence type="ECO:0000256" key="1">
    <source>
        <dbReference type="ARBA" id="ARBA00005568"/>
    </source>
</evidence>
<dbReference type="Pfam" id="PF03328">
    <property type="entry name" value="HpcH_HpaI"/>
    <property type="match status" value="1"/>
</dbReference>
<dbReference type="RefSeq" id="WP_089789375.1">
    <property type="nucleotide sequence ID" value="NZ_FOKW01000010.1"/>
</dbReference>
<dbReference type="InterPro" id="IPR040442">
    <property type="entry name" value="Pyrv_kinase-like_dom_sf"/>
</dbReference>
<keyword evidence="2" id="KW-0479">Metal-binding</keyword>
<dbReference type="InterPro" id="IPR015813">
    <property type="entry name" value="Pyrv/PenolPyrv_kinase-like_dom"/>
</dbReference>
<dbReference type="PANTHER" id="PTHR30502:SF0">
    <property type="entry name" value="PHOSPHOENOLPYRUVATE CARBOXYLASE FAMILY PROTEIN"/>
    <property type="match status" value="1"/>
</dbReference>
<dbReference type="InterPro" id="IPR050251">
    <property type="entry name" value="HpcH-HpaI_aldolase"/>
</dbReference>
<dbReference type="Gene3D" id="3.20.20.60">
    <property type="entry name" value="Phosphoenolpyruvate-binding domains"/>
    <property type="match status" value="1"/>
</dbReference>
<organism evidence="5 6">
    <name type="scientific">Natronobacterium haloterrestre</name>
    <name type="common">Halobiforma haloterrestris</name>
    <dbReference type="NCBI Taxonomy" id="148448"/>
    <lineage>
        <taxon>Archaea</taxon>
        <taxon>Methanobacteriati</taxon>
        <taxon>Methanobacteriota</taxon>
        <taxon>Stenosarchaea group</taxon>
        <taxon>Halobacteria</taxon>
        <taxon>Halobacteriales</taxon>
        <taxon>Natrialbaceae</taxon>
        <taxon>Natronobacterium</taxon>
    </lineage>
</organism>
<evidence type="ECO:0000313" key="5">
    <source>
        <dbReference type="EMBL" id="SFC55597.1"/>
    </source>
</evidence>
<protein>
    <submittedName>
        <fullName evidence="5">2-dehydro-3-deoxyglucarate aldolase/4-hydroxy-2-oxoheptanedioate aldolase</fullName>
    </submittedName>
</protein>
<dbReference type="Proteomes" id="UP000199161">
    <property type="component" value="Unassembled WGS sequence"/>
</dbReference>
<proteinExistence type="inferred from homology"/>
<dbReference type="AlphaFoldDB" id="A0A1I1K3R2"/>
<dbReference type="PANTHER" id="PTHR30502">
    <property type="entry name" value="2-KETO-3-DEOXY-L-RHAMNONATE ALDOLASE"/>
    <property type="match status" value="1"/>
</dbReference>
<dbReference type="InterPro" id="IPR005000">
    <property type="entry name" value="Aldolase/citrate-lyase_domain"/>
</dbReference>
<evidence type="ECO:0000259" key="4">
    <source>
        <dbReference type="Pfam" id="PF03328"/>
    </source>
</evidence>
<sequence length="256" mass="27105">MTVVTDLRDREPIVGTWLTLSDPAVAEASARLEFDIAVIDREHTALSLETVTEMARAIDAAGTDTEALVRVSENDPTEIKRVLDAGVAGVMAPMIDTAEQARELVAATRYPPEGVRGVGIARGTGYGDTLSDAVANANDEVATIAQIETRDGLANVEEIAAVDGLDALFVGPADLSAALGNFGEFEDEAFREAVDRVLEAGHAVDKPVATIALEQADVQRWLERGFDAVVAGVDVDYVLSGGRDAKNAFEEAVEPR</sequence>
<evidence type="ECO:0000256" key="2">
    <source>
        <dbReference type="ARBA" id="ARBA00022723"/>
    </source>
</evidence>
<accession>A0A1I1K3R2</accession>
<dbReference type="GO" id="GO:0016832">
    <property type="term" value="F:aldehyde-lyase activity"/>
    <property type="evidence" value="ECO:0007669"/>
    <property type="project" value="TreeGrafter"/>
</dbReference>
<evidence type="ECO:0000313" key="6">
    <source>
        <dbReference type="Proteomes" id="UP000199161"/>
    </source>
</evidence>
<dbReference type="GO" id="GO:0005737">
    <property type="term" value="C:cytoplasm"/>
    <property type="evidence" value="ECO:0007669"/>
    <property type="project" value="TreeGrafter"/>
</dbReference>
<dbReference type="EMBL" id="FOKW01000010">
    <property type="protein sequence ID" value="SFC55597.1"/>
    <property type="molecule type" value="Genomic_DNA"/>
</dbReference>
<keyword evidence="3" id="KW-0456">Lyase</keyword>
<gene>
    <name evidence="5" type="ORF">SAMN05444422_11098</name>
</gene>
<dbReference type="SUPFAM" id="SSF51621">
    <property type="entry name" value="Phosphoenolpyruvate/pyruvate domain"/>
    <property type="match status" value="1"/>
</dbReference>
<dbReference type="OrthoDB" id="142679at2157"/>
<comment type="similarity">
    <text evidence="1">Belongs to the HpcH/HpaI aldolase family.</text>
</comment>
<name>A0A1I1K3R2_NATHA</name>